<evidence type="ECO:0000313" key="2">
    <source>
        <dbReference type="EMBL" id="MBB6713507.1"/>
    </source>
</evidence>
<accession>A0A7X0VPP0</accession>
<name>A0A7X0VPP0_9CLOT</name>
<dbReference type="RefSeq" id="WP_185163313.1">
    <property type="nucleotide sequence ID" value="NZ_JACKWY010000001.1"/>
</dbReference>
<feature type="chain" id="PRO_5031423241" description="SbsC C-terminal domain-containing protein" evidence="1">
    <location>
        <begin position="27"/>
        <end position="840"/>
    </location>
</feature>
<keyword evidence="1" id="KW-0732">Signal</keyword>
<dbReference type="EMBL" id="JACKWY010000001">
    <property type="protein sequence ID" value="MBB6713507.1"/>
    <property type="molecule type" value="Genomic_DNA"/>
</dbReference>
<organism evidence="2 3">
    <name type="scientific">Clostridium gasigenes</name>
    <dbReference type="NCBI Taxonomy" id="94869"/>
    <lineage>
        <taxon>Bacteria</taxon>
        <taxon>Bacillati</taxon>
        <taxon>Bacillota</taxon>
        <taxon>Clostridia</taxon>
        <taxon>Eubacteriales</taxon>
        <taxon>Clostridiaceae</taxon>
        <taxon>Clostridium</taxon>
    </lineage>
</organism>
<evidence type="ECO:0000256" key="1">
    <source>
        <dbReference type="SAM" id="SignalP"/>
    </source>
</evidence>
<dbReference type="AlphaFoldDB" id="A0A7X0VPP0"/>
<gene>
    <name evidence="2" type="ORF">H7E68_02005</name>
</gene>
<proteinExistence type="predicted"/>
<dbReference type="Proteomes" id="UP000585258">
    <property type="component" value="Unassembled WGS sequence"/>
</dbReference>
<protein>
    <recommendedName>
        <fullName evidence="4">SbsC C-terminal domain-containing protein</fullName>
    </recommendedName>
</protein>
<evidence type="ECO:0008006" key="4">
    <source>
        <dbReference type="Google" id="ProtNLM"/>
    </source>
</evidence>
<comment type="caution">
    <text evidence="2">The sequence shown here is derived from an EMBL/GenBank/DDBJ whole genome shotgun (WGS) entry which is preliminary data.</text>
</comment>
<reference evidence="2 3" key="1">
    <citation type="submission" date="2020-08" db="EMBL/GenBank/DDBJ databases">
        <title>Clostridia isolated from Swiss meat.</title>
        <authorList>
            <person name="Wambui J."/>
            <person name="Stevens M.J.A."/>
            <person name="Stephan R."/>
        </authorList>
    </citation>
    <scope>NUCLEOTIDE SEQUENCE [LARGE SCALE GENOMIC DNA]</scope>
    <source>
        <strain evidence="2 3">CM001</strain>
    </source>
</reference>
<evidence type="ECO:0000313" key="3">
    <source>
        <dbReference type="Proteomes" id="UP000585258"/>
    </source>
</evidence>
<sequence length="840" mass="90489">MSKNITKTIAATLAATLGAGVVPAMAATTTLADLHKASYDAVLVAQKDKTQKSINDARTLLAEYKVAIEKENKLGLLPQVNTFSAQLDGVQQPILSKIIKAIVAIETKKTATQAEINEIRTMVEGDQATTSDDVKLVWARTYNAKVDPFQDKLIVNAKAAVAKAEKEKTKEAVDAAKVLVDELNTSVRAGVKAIAAGEKAKADAVVVYNLKVTKAEITNSSVTVTFDALKEALRDATLEVVDNKGNKVEVEAIKTVLIEEETVATFNFTSMLKENPTGIWTINGLKVDLNEKAFVKNVKDATVPADLLKLLKDSKIITNIVDKNELAYKAADRTKLESYADVQKLIDTVNTDEAKLAEVKYVVDAASGTVTQFKNALATLNLEKVNTTWIEAYQSGMTGLTKVSEVQALVYAQNVIKIDAEISKITGLDAAKDAATIQSATDLVNKFMKNDEKIETAKADKLETLNVKSAMLRLKTSDTLTSLKAALKNLEKVVNNKTTFDYEKVVNESLMKNYFDGNVRTATDATDVKAKIVAIQDKAVSDALLNIKTAADKVIIVEGTTTEAEKAKFKLDMLATFNNLETVSAKATVKFDASKVNANLWDLYAAKFKTAVTTVADAQAAITAVNGNIVETIMKAATDSKTLMVALKDYRLGLTNVVSLNEKAYLAELATLSASKDKDALVTEMDVINSKEVILASKSIVTVKEELTKIAVKTKITTFINLEDSQKADVAELLIARIATEVTTEKPAISTVADVKTALTTAEALRTTNIAAINTANTTVTTIAALETISPEFKALSEVAKVTVAQKFNANRPTISATDKTIAPFTDFTAIRTLVANSMK</sequence>
<feature type="signal peptide" evidence="1">
    <location>
        <begin position="1"/>
        <end position="26"/>
    </location>
</feature>